<protein>
    <submittedName>
        <fullName evidence="1">Uncharacterized protein</fullName>
    </submittedName>
</protein>
<proteinExistence type="predicted"/>
<gene>
    <name evidence="1" type="ORF">DSO57_1031666</name>
</gene>
<keyword evidence="2" id="KW-1185">Reference proteome</keyword>
<accession>A0ACC2SDM3</accession>
<dbReference type="Proteomes" id="UP001165960">
    <property type="component" value="Unassembled WGS sequence"/>
</dbReference>
<organism evidence="1 2">
    <name type="scientific">Entomophthora muscae</name>
    <dbReference type="NCBI Taxonomy" id="34485"/>
    <lineage>
        <taxon>Eukaryota</taxon>
        <taxon>Fungi</taxon>
        <taxon>Fungi incertae sedis</taxon>
        <taxon>Zoopagomycota</taxon>
        <taxon>Entomophthoromycotina</taxon>
        <taxon>Entomophthoromycetes</taxon>
        <taxon>Entomophthorales</taxon>
        <taxon>Entomophthoraceae</taxon>
        <taxon>Entomophthora</taxon>
    </lineage>
</organism>
<evidence type="ECO:0000313" key="1">
    <source>
        <dbReference type="EMBL" id="KAJ9060359.1"/>
    </source>
</evidence>
<evidence type="ECO:0000313" key="2">
    <source>
        <dbReference type="Proteomes" id="UP001165960"/>
    </source>
</evidence>
<name>A0ACC2SDM3_9FUNG</name>
<dbReference type="EMBL" id="QTSX02005200">
    <property type="protein sequence ID" value="KAJ9060359.1"/>
    <property type="molecule type" value="Genomic_DNA"/>
</dbReference>
<reference evidence="1" key="1">
    <citation type="submission" date="2022-04" db="EMBL/GenBank/DDBJ databases">
        <title>Genome of the entomopathogenic fungus Entomophthora muscae.</title>
        <authorList>
            <person name="Elya C."/>
            <person name="Lovett B.R."/>
            <person name="Lee E."/>
            <person name="Macias A.M."/>
            <person name="Hajek A.E."/>
            <person name="De Bivort B.L."/>
            <person name="Kasson M.T."/>
            <person name="De Fine Licht H.H."/>
            <person name="Stajich J.E."/>
        </authorList>
    </citation>
    <scope>NUCLEOTIDE SEQUENCE</scope>
    <source>
        <strain evidence="1">Berkeley</strain>
    </source>
</reference>
<sequence>MHFPPAFVEEFTDYLGINAMCKFRLLDKLWNKIIEQKIYQVLYISGKNSLQLDNGMLKRHGRLFRILSIEPQEAVHRKTCTIRLVNWAKKGFESMSNIQCLRLKDIAVTPPIVQACLGMKHLKHLSIISNNYSPLDLGVLAPISHQLSSLFLNVIDYESLAQAVFPNLEILKVCCDEMIPFPERFQDYFPALKNLEVALDFETTCTIFEYDFVKGMVLKFGEHRDNDSTIHLTFACNSAPIKHGETLNMAYRRLKRMFAFHTKGFNPFAENLPRVQEAAFSSDYKHLLNLPATFAKAHSLSVEAEYLLGYLPLRKHMMAQRFKLSVRFLHVSINNFLSWVSQHFPFLTHLEINQPIDCVYWDGIFLSLQHFVSNTAHVQPLAKFIRQAPYLKEIRSTLSEEDTVLMSNAYPHIRFAHQPKFKVEQNYEIDSFRVLDPMRVYH</sequence>
<comment type="caution">
    <text evidence="1">The sequence shown here is derived from an EMBL/GenBank/DDBJ whole genome shotgun (WGS) entry which is preliminary data.</text>
</comment>